<sequence>MPFASFGGVNQHRQFILLGCALMSSEDITSYKMVLSTWLGNLRNVHPLAIMTDQCDSTKVVINASMPNTVHRYCIWHIFVKLPMKLSGALDGKIAKAEFKALVLDSTNVAEFERRWIDYIAKYNLDGMDWFYKLYLENEKWIPLFVQQYELAIKAKFEKELEAEYRSKYFEPKCLPQFAWEEKLQACYTREVFEFFQVQLRKLYHCEISTPKDHQENPGVEKYIITDYSLNNFNTKDPFLFMVEYTHIFKWFETRGILCCHILKVLSDKRIENINERYILKRWRRDVVRPHLKHFFLGGYPRMTSEYMMYRELLKDFERVCDIALV</sequence>
<dbReference type="RefSeq" id="XP_075086227.1">
    <property type="nucleotide sequence ID" value="XM_075230126.1"/>
</dbReference>
<proteinExistence type="predicted"/>
<organism evidence="1 2">
    <name type="scientific">Nicotiana tabacum</name>
    <name type="common">Common tobacco</name>
    <dbReference type="NCBI Taxonomy" id="4097"/>
    <lineage>
        <taxon>Eukaryota</taxon>
        <taxon>Viridiplantae</taxon>
        <taxon>Streptophyta</taxon>
        <taxon>Embryophyta</taxon>
        <taxon>Tracheophyta</taxon>
        <taxon>Spermatophyta</taxon>
        <taxon>Magnoliopsida</taxon>
        <taxon>eudicotyledons</taxon>
        <taxon>Gunneridae</taxon>
        <taxon>Pentapetalae</taxon>
        <taxon>asterids</taxon>
        <taxon>lamiids</taxon>
        <taxon>Solanales</taxon>
        <taxon>Solanaceae</taxon>
        <taxon>Nicotianoideae</taxon>
        <taxon>Nicotianeae</taxon>
        <taxon>Nicotiana</taxon>
    </lineage>
</organism>
<name>A0AC58SMP0_TOBAC</name>
<reference evidence="1" key="1">
    <citation type="journal article" date="2014" name="Nat. Commun.">
        <title>The tobacco genome sequence and its comparison with those of tomato and potato.</title>
        <authorList>
            <person name="Sierro N."/>
            <person name="Battey J.N."/>
            <person name="Ouadi S."/>
            <person name="Bakaher N."/>
            <person name="Bovet L."/>
            <person name="Willig A."/>
            <person name="Goepfert S."/>
            <person name="Peitsch M.C."/>
            <person name="Ivanov N.V."/>
        </authorList>
    </citation>
    <scope>NUCLEOTIDE SEQUENCE [LARGE SCALE GENOMIC DNA]</scope>
</reference>
<evidence type="ECO:0000313" key="1">
    <source>
        <dbReference type="Proteomes" id="UP000790787"/>
    </source>
</evidence>
<gene>
    <name evidence="2" type="primary">LOC142168949</name>
</gene>
<dbReference type="Proteomes" id="UP000790787">
    <property type="component" value="Chromosome 14"/>
</dbReference>
<evidence type="ECO:0000313" key="2">
    <source>
        <dbReference type="RefSeq" id="XP_075086227.1"/>
    </source>
</evidence>
<reference evidence="2" key="2">
    <citation type="submission" date="2025-08" db="UniProtKB">
        <authorList>
            <consortium name="RefSeq"/>
        </authorList>
    </citation>
    <scope>IDENTIFICATION</scope>
    <source>
        <tissue evidence="2">Leaf</tissue>
    </source>
</reference>
<keyword evidence="1" id="KW-1185">Reference proteome</keyword>
<accession>A0AC58SMP0</accession>
<protein>
    <submittedName>
        <fullName evidence="2">Protein FAR1-RELATED SEQUENCE 6-like</fullName>
    </submittedName>
</protein>